<evidence type="ECO:0000256" key="1">
    <source>
        <dbReference type="ARBA" id="ARBA00022614"/>
    </source>
</evidence>
<keyword evidence="4" id="KW-1185">Reference proteome</keyword>
<dbReference type="InterPro" id="IPR003591">
    <property type="entry name" value="Leu-rich_rpt_typical-subtyp"/>
</dbReference>
<dbReference type="PROSITE" id="PS51450">
    <property type="entry name" value="LRR"/>
    <property type="match status" value="3"/>
</dbReference>
<feature type="region of interest" description="Disordered" evidence="3">
    <location>
        <begin position="1"/>
        <end position="23"/>
    </location>
</feature>
<dbReference type="SUPFAM" id="SSF52047">
    <property type="entry name" value="RNI-like"/>
    <property type="match status" value="1"/>
</dbReference>
<feature type="compositionally biased region" description="Gly residues" evidence="3">
    <location>
        <begin position="290"/>
        <end position="300"/>
    </location>
</feature>
<protein>
    <submittedName>
        <fullName evidence="5">Leucine-rich repeat-containing protein 23-like</fullName>
    </submittedName>
</protein>
<dbReference type="Gene3D" id="3.80.10.10">
    <property type="entry name" value="Ribonuclease Inhibitor"/>
    <property type="match status" value="2"/>
</dbReference>
<feature type="compositionally biased region" description="Acidic residues" evidence="3">
    <location>
        <begin position="1"/>
        <end position="15"/>
    </location>
</feature>
<feature type="region of interest" description="Disordered" evidence="3">
    <location>
        <begin position="278"/>
        <end position="316"/>
    </location>
</feature>
<accession>A0ABM1MXQ2</accession>
<evidence type="ECO:0000313" key="4">
    <source>
        <dbReference type="Proteomes" id="UP000695000"/>
    </source>
</evidence>
<keyword evidence="1" id="KW-0433">Leucine-rich repeat</keyword>
<evidence type="ECO:0000313" key="5">
    <source>
        <dbReference type="RefSeq" id="XP_017779352.1"/>
    </source>
</evidence>
<proteinExistence type="predicted"/>
<dbReference type="PANTHER" id="PTHR15454">
    <property type="entry name" value="NISCHARIN RELATED"/>
    <property type="match status" value="1"/>
</dbReference>
<organism evidence="4 5">
    <name type="scientific">Nicrophorus vespilloides</name>
    <name type="common">Boreal carrion beetle</name>
    <dbReference type="NCBI Taxonomy" id="110193"/>
    <lineage>
        <taxon>Eukaryota</taxon>
        <taxon>Metazoa</taxon>
        <taxon>Ecdysozoa</taxon>
        <taxon>Arthropoda</taxon>
        <taxon>Hexapoda</taxon>
        <taxon>Insecta</taxon>
        <taxon>Pterygota</taxon>
        <taxon>Neoptera</taxon>
        <taxon>Endopterygota</taxon>
        <taxon>Coleoptera</taxon>
        <taxon>Polyphaga</taxon>
        <taxon>Staphyliniformia</taxon>
        <taxon>Silphidae</taxon>
        <taxon>Nicrophorinae</taxon>
        <taxon>Nicrophorus</taxon>
    </lineage>
</organism>
<evidence type="ECO:0000256" key="3">
    <source>
        <dbReference type="SAM" id="MobiDB-lite"/>
    </source>
</evidence>
<dbReference type="InterPro" id="IPR001611">
    <property type="entry name" value="Leu-rich_rpt"/>
</dbReference>
<dbReference type="RefSeq" id="XP_017779352.1">
    <property type="nucleotide sequence ID" value="XM_017923863.1"/>
</dbReference>
<keyword evidence="2" id="KW-0677">Repeat</keyword>
<dbReference type="GeneID" id="108564746"/>
<gene>
    <name evidence="5" type="primary">LOC108564746</name>
</gene>
<dbReference type="Pfam" id="PF13855">
    <property type="entry name" value="LRR_8"/>
    <property type="match status" value="1"/>
</dbReference>
<dbReference type="SMART" id="SM00365">
    <property type="entry name" value="LRR_SD22"/>
    <property type="match status" value="4"/>
</dbReference>
<name>A0ABM1MXQ2_NICVS</name>
<dbReference type="InterPro" id="IPR032675">
    <property type="entry name" value="LRR_dom_sf"/>
</dbReference>
<sequence>MSDSSEDEISDEEVLGEVPKSAAGEGAKEAVTITIQEKRLTFDEASKCLNTLGKDESGMRYAYLKVTVTDRKLTDVRILTNFRHLLFVDVSGNYLNLQALQTFSGLPFLVQLYAQRNFVECALLKEMPYLQDLSLSRNQITITSGIEQRALEYLDLNFNQIYQMEFDSSLLPHLKLLELRGNYLFEVGGNIPESIEKLYLASNRISRIIESDLSKLRNLKVLHLRNNMLRKLNGFGPQLENLRYLNLRQNRITKVRQFRKLAALPCLDTLILTQNPVSGERAKKKERNSGEGGSEMGGEGDQASDEEDAEDEQEPTDPLRWIRIGILVLLPNLIRINKMIVSYDEREKAKMIYNERLAEIMAEESSEDELDPVTSTTEYLTELDEVEDEEGDM</sequence>
<feature type="compositionally biased region" description="Basic and acidic residues" evidence="3">
    <location>
        <begin position="280"/>
        <end position="289"/>
    </location>
</feature>
<dbReference type="Proteomes" id="UP000695000">
    <property type="component" value="Unplaced"/>
</dbReference>
<reference evidence="5" key="1">
    <citation type="submission" date="2025-08" db="UniProtKB">
        <authorList>
            <consortium name="RefSeq"/>
        </authorList>
    </citation>
    <scope>IDENTIFICATION</scope>
    <source>
        <tissue evidence="5">Whole Larva</tissue>
    </source>
</reference>
<dbReference type="SMART" id="SM00369">
    <property type="entry name" value="LRR_TYP"/>
    <property type="match status" value="4"/>
</dbReference>
<evidence type="ECO:0000256" key="2">
    <source>
        <dbReference type="ARBA" id="ARBA00022737"/>
    </source>
</evidence>
<feature type="compositionally biased region" description="Acidic residues" evidence="3">
    <location>
        <begin position="302"/>
        <end position="315"/>
    </location>
</feature>
<dbReference type="PANTHER" id="PTHR15454:SF47">
    <property type="entry name" value="LEUCINE-RICH REPEAT-CONTAINING PROTEIN 23"/>
    <property type="match status" value="1"/>
</dbReference>